<feature type="compositionally biased region" description="Basic and acidic residues" evidence="1">
    <location>
        <begin position="26"/>
        <end position="35"/>
    </location>
</feature>
<proteinExistence type="predicted"/>
<protein>
    <submittedName>
        <fullName evidence="2">Uncharacterized protein</fullName>
    </submittedName>
</protein>
<gene>
    <name evidence="2" type="ORF">BGC07_06485</name>
</gene>
<organism evidence="2 3">
    <name type="scientific">Piscirickettsia litoralis</name>
    <dbReference type="NCBI Taxonomy" id="1891921"/>
    <lineage>
        <taxon>Bacteria</taxon>
        <taxon>Pseudomonadati</taxon>
        <taxon>Pseudomonadota</taxon>
        <taxon>Gammaproteobacteria</taxon>
        <taxon>Thiotrichales</taxon>
        <taxon>Piscirickettsiaceae</taxon>
        <taxon>Piscirickettsia</taxon>
    </lineage>
</organism>
<comment type="caution">
    <text evidence="2">The sequence shown here is derived from an EMBL/GenBank/DDBJ whole genome shotgun (WGS) entry which is preliminary data.</text>
</comment>
<dbReference type="Proteomes" id="UP000094329">
    <property type="component" value="Unassembled WGS sequence"/>
</dbReference>
<feature type="region of interest" description="Disordered" evidence="1">
    <location>
        <begin position="26"/>
        <end position="46"/>
    </location>
</feature>
<dbReference type="EMBL" id="MDTU01000001">
    <property type="protein sequence ID" value="ODN42635.1"/>
    <property type="molecule type" value="Genomic_DNA"/>
</dbReference>
<keyword evidence="3" id="KW-1185">Reference proteome</keyword>
<sequence>MQINSLLTQFFNPFQTGVHNSNLAPREVKEQEHRPSPPQELQRFNQSFYNSKSYQRDEAFSLELKTQDGDLVTVNFERNERAEETFGFKRNEEGHSHSYSLNESFKEQYSLSIEGHLDKDERAAIEELVSSLADVADTFFRR</sequence>
<name>A0ABX3A5D4_9GAMM</name>
<evidence type="ECO:0000313" key="2">
    <source>
        <dbReference type="EMBL" id="ODN42635.1"/>
    </source>
</evidence>
<reference evidence="2 3" key="1">
    <citation type="submission" date="2016-08" db="EMBL/GenBank/DDBJ databases">
        <title>Draft genome sequence of Candidatus Piscirickettsia litoralis, from seawater.</title>
        <authorList>
            <person name="Wan X."/>
            <person name="Lee A.J."/>
            <person name="Hou S."/>
            <person name="Donachie S.P."/>
        </authorList>
    </citation>
    <scope>NUCLEOTIDE SEQUENCE [LARGE SCALE GENOMIC DNA]</scope>
    <source>
        <strain evidence="2 3">Y2</strain>
    </source>
</reference>
<evidence type="ECO:0000256" key="1">
    <source>
        <dbReference type="SAM" id="MobiDB-lite"/>
    </source>
</evidence>
<dbReference type="RefSeq" id="WP_069312431.1">
    <property type="nucleotide sequence ID" value="NZ_MDTU01000001.1"/>
</dbReference>
<accession>A0ABX3A5D4</accession>
<evidence type="ECO:0000313" key="3">
    <source>
        <dbReference type="Proteomes" id="UP000094329"/>
    </source>
</evidence>